<feature type="compositionally biased region" description="Polar residues" evidence="1">
    <location>
        <begin position="198"/>
        <end position="221"/>
    </location>
</feature>
<reference evidence="2" key="1">
    <citation type="submission" date="2018-05" db="EMBL/GenBank/DDBJ databases">
        <authorList>
            <person name="Lanie J.A."/>
            <person name="Ng W.-L."/>
            <person name="Kazmierczak K.M."/>
            <person name="Andrzejewski T.M."/>
            <person name="Davidsen T.M."/>
            <person name="Wayne K.J."/>
            <person name="Tettelin H."/>
            <person name="Glass J.I."/>
            <person name="Rusch D."/>
            <person name="Podicherti R."/>
            <person name="Tsui H.-C.T."/>
            <person name="Winkler M.E."/>
        </authorList>
    </citation>
    <scope>NUCLEOTIDE SEQUENCE</scope>
</reference>
<proteinExistence type="predicted"/>
<dbReference type="AlphaFoldDB" id="A0A382FKW4"/>
<evidence type="ECO:0000256" key="1">
    <source>
        <dbReference type="SAM" id="MobiDB-lite"/>
    </source>
</evidence>
<gene>
    <name evidence="2" type="ORF">METZ01_LOCUS216106</name>
</gene>
<feature type="region of interest" description="Disordered" evidence="1">
    <location>
        <begin position="78"/>
        <end position="98"/>
    </location>
</feature>
<evidence type="ECO:0000313" key="2">
    <source>
        <dbReference type="EMBL" id="SVB63252.1"/>
    </source>
</evidence>
<sequence>MALPLMPKATAVWLVDHTMLTFEQISEFCGLHSLEVQAIADGEVAPGMQGLDPTVNGQLIKEEIKRCELDPSARLEMSKPTVPLPKSRQKGTRYTPISKRQDRPDAIAWLLRSHPELSDAQISRLIGTTKPTITAVREKTHRNTPSITPQSPIYLGLCSASELEKMVLIARTRVGNHDIVPGKATESDTMPAEILAKTTQDTSQIPEESITNSPSQTSENVPVSPWDDMPVANSSVEEKDIPSVSEVFGTKPTN</sequence>
<evidence type="ECO:0008006" key="3">
    <source>
        <dbReference type="Google" id="ProtNLM"/>
    </source>
</evidence>
<dbReference type="EMBL" id="UINC01050375">
    <property type="protein sequence ID" value="SVB63252.1"/>
    <property type="molecule type" value="Genomic_DNA"/>
</dbReference>
<dbReference type="InterPro" id="IPR010421">
    <property type="entry name" value="TrcR"/>
</dbReference>
<feature type="region of interest" description="Disordered" evidence="1">
    <location>
        <begin position="198"/>
        <end position="254"/>
    </location>
</feature>
<dbReference type="Pfam" id="PF06242">
    <property type="entry name" value="TrcR"/>
    <property type="match status" value="1"/>
</dbReference>
<organism evidence="2">
    <name type="scientific">marine metagenome</name>
    <dbReference type="NCBI Taxonomy" id="408172"/>
    <lineage>
        <taxon>unclassified sequences</taxon>
        <taxon>metagenomes</taxon>
        <taxon>ecological metagenomes</taxon>
    </lineage>
</organism>
<name>A0A382FKW4_9ZZZZ</name>
<accession>A0A382FKW4</accession>
<protein>
    <recommendedName>
        <fullName evidence="3">Cytoplasmic protein</fullName>
    </recommendedName>
</protein>